<name>A0A327QDL4_9BACT</name>
<protein>
    <submittedName>
        <fullName evidence="3">Glycosyltransferase involved in cell wall biosynthesis</fullName>
    </submittedName>
</protein>
<proteinExistence type="inferred from homology"/>
<comment type="similarity">
    <text evidence="1">Belongs to the glycosyltransferase 2 family. WaaE/KdtX subfamily.</text>
</comment>
<dbReference type="OrthoDB" id="9815923at2"/>
<dbReference type="SUPFAM" id="SSF53448">
    <property type="entry name" value="Nucleotide-diphospho-sugar transferases"/>
    <property type="match status" value="1"/>
</dbReference>
<dbReference type="Pfam" id="PF00535">
    <property type="entry name" value="Glycos_transf_2"/>
    <property type="match status" value="1"/>
</dbReference>
<keyword evidence="4" id="KW-1185">Reference proteome</keyword>
<dbReference type="GO" id="GO:0016740">
    <property type="term" value="F:transferase activity"/>
    <property type="evidence" value="ECO:0007669"/>
    <property type="project" value="UniProtKB-KW"/>
</dbReference>
<reference evidence="3 4" key="1">
    <citation type="submission" date="2018-06" db="EMBL/GenBank/DDBJ databases">
        <title>Genomic Encyclopedia of Archaeal and Bacterial Type Strains, Phase II (KMG-II): from individual species to whole genera.</title>
        <authorList>
            <person name="Goeker M."/>
        </authorList>
    </citation>
    <scope>NUCLEOTIDE SEQUENCE [LARGE SCALE GENOMIC DNA]</scope>
    <source>
        <strain evidence="3 4">DSM 23857</strain>
    </source>
</reference>
<comment type="caution">
    <text evidence="3">The sequence shown here is derived from an EMBL/GenBank/DDBJ whole genome shotgun (WGS) entry which is preliminary data.</text>
</comment>
<keyword evidence="3" id="KW-0808">Transferase</keyword>
<dbReference type="Gene3D" id="3.90.550.10">
    <property type="entry name" value="Spore Coat Polysaccharide Biosynthesis Protein SpsA, Chain A"/>
    <property type="match status" value="1"/>
</dbReference>
<evidence type="ECO:0000313" key="3">
    <source>
        <dbReference type="EMBL" id="RAJ01722.1"/>
    </source>
</evidence>
<evidence type="ECO:0000259" key="2">
    <source>
        <dbReference type="Pfam" id="PF00535"/>
    </source>
</evidence>
<accession>A0A327QDL4</accession>
<dbReference type="CDD" id="cd02511">
    <property type="entry name" value="Beta4Glucosyltransferase"/>
    <property type="match status" value="1"/>
</dbReference>
<dbReference type="InterPro" id="IPR029044">
    <property type="entry name" value="Nucleotide-diphossugar_trans"/>
</dbReference>
<evidence type="ECO:0000256" key="1">
    <source>
        <dbReference type="ARBA" id="ARBA00038494"/>
    </source>
</evidence>
<feature type="domain" description="Glycosyltransferase 2-like" evidence="2">
    <location>
        <begin position="13"/>
        <end position="115"/>
    </location>
</feature>
<dbReference type="InterPro" id="IPR001173">
    <property type="entry name" value="Glyco_trans_2-like"/>
</dbReference>
<dbReference type="AlphaFoldDB" id="A0A327QDL4"/>
<dbReference type="RefSeq" id="WP_111599351.1">
    <property type="nucleotide sequence ID" value="NZ_QLLL01000007.1"/>
</dbReference>
<dbReference type="PANTHER" id="PTHR43630:SF2">
    <property type="entry name" value="GLYCOSYLTRANSFERASE"/>
    <property type="match status" value="1"/>
</dbReference>
<dbReference type="Proteomes" id="UP000249547">
    <property type="component" value="Unassembled WGS sequence"/>
</dbReference>
<evidence type="ECO:0000313" key="4">
    <source>
        <dbReference type="Proteomes" id="UP000249547"/>
    </source>
</evidence>
<sequence length="272" mass="31837">MNMPMQFTPVPISCYILTLNSQKHLQTVIDSVKTAVDEIVILDSGSKDDTEKIAAANGCRFLYRKFDNYRDQRKYGVDACTHDWVFSLDCDEVASPEFAQHLISLKDTLNDTIGNLPADEVVYVIMRDWYAFGRKVHALFPVVSPDYPIRLFNKKKVHYTEKSNIVHEEPQGYQLKKTLQGRVHHYTFETKAELYKKLDAYSSFDAQMKLIKGWRSNPFKAWFSPIKYWIKFYVFYGNWKDGKTGLLLAKYGYDYKRLTYSKLKKLQSQKQP</sequence>
<dbReference type="EMBL" id="QLLL01000007">
    <property type="protein sequence ID" value="RAJ01722.1"/>
    <property type="molecule type" value="Genomic_DNA"/>
</dbReference>
<dbReference type="PANTHER" id="PTHR43630">
    <property type="entry name" value="POLY-BETA-1,6-N-ACETYL-D-GLUCOSAMINE SYNTHASE"/>
    <property type="match status" value="1"/>
</dbReference>
<gene>
    <name evidence="3" type="ORF">LX64_03940</name>
</gene>
<organism evidence="3 4">
    <name type="scientific">Chitinophaga skermanii</name>
    <dbReference type="NCBI Taxonomy" id="331697"/>
    <lineage>
        <taxon>Bacteria</taxon>
        <taxon>Pseudomonadati</taxon>
        <taxon>Bacteroidota</taxon>
        <taxon>Chitinophagia</taxon>
        <taxon>Chitinophagales</taxon>
        <taxon>Chitinophagaceae</taxon>
        <taxon>Chitinophaga</taxon>
    </lineage>
</organism>